<accession>A0ABS5C7J9</accession>
<evidence type="ECO:0000256" key="7">
    <source>
        <dbReference type="PROSITE-ProRule" id="PRU10077"/>
    </source>
</evidence>
<evidence type="ECO:0000256" key="3">
    <source>
        <dbReference type="ARBA" id="ARBA00022670"/>
    </source>
</evidence>
<protein>
    <recommendedName>
        <fullName evidence="6">Pyrrolidone-carboxylate peptidase</fullName>
        <ecNumber evidence="6">3.4.19.3</ecNumber>
    </recommendedName>
    <alternativeName>
        <fullName evidence="6">5-oxoprolyl-peptidase</fullName>
    </alternativeName>
    <alternativeName>
        <fullName evidence="6">Pyroglutamyl-peptidase I</fullName>
        <shortName evidence="6">PGP-I</shortName>
        <shortName evidence="6">Pyrase</shortName>
    </alternativeName>
</protein>
<dbReference type="EMBL" id="JAGKSP010000001">
    <property type="protein sequence ID" value="MBP3961979.1"/>
    <property type="molecule type" value="Genomic_DNA"/>
</dbReference>
<dbReference type="PROSITE" id="PS01334">
    <property type="entry name" value="PYRASE_CYS"/>
    <property type="match status" value="1"/>
</dbReference>
<keyword evidence="9" id="KW-1185">Reference proteome</keyword>
<dbReference type="InterPro" id="IPR033694">
    <property type="entry name" value="PGPEP1_Cys_AS"/>
</dbReference>
<comment type="caution">
    <text evidence="8">The sequence shown here is derived from an EMBL/GenBank/DDBJ whole genome shotgun (WGS) entry which is preliminary data.</text>
</comment>
<dbReference type="InterPro" id="IPR036440">
    <property type="entry name" value="Peptidase_C15-like_sf"/>
</dbReference>
<evidence type="ECO:0000313" key="9">
    <source>
        <dbReference type="Proteomes" id="UP000673394"/>
    </source>
</evidence>
<organism evidence="8 9">
    <name type="scientific">Paenibacillus lignilyticus</name>
    <dbReference type="NCBI Taxonomy" id="1172615"/>
    <lineage>
        <taxon>Bacteria</taxon>
        <taxon>Bacillati</taxon>
        <taxon>Bacillota</taxon>
        <taxon>Bacilli</taxon>
        <taxon>Bacillales</taxon>
        <taxon>Paenibacillaceae</taxon>
        <taxon>Paenibacillus</taxon>
    </lineage>
</organism>
<sequence>MNKVLLTGFDPFGGETINPAWEVVSRVHRRKTFPELQVEARQIPTVFTTSIEVLRQAILEVQPDVVICVGQAGGRSDIALERVAINLNDARIPDNEGNQPIDEPISEQGPAAYWTSLPIKSITARLRKGGIPASLSQTAGTFVCNHLFYGLQHMIATEFPGIRGGFIHIPYLPIQTAQKPQIPSMSLETMVEAIEIAVIASVQHDRDIIASEGQLH</sequence>
<dbReference type="Gene3D" id="3.40.630.20">
    <property type="entry name" value="Peptidase C15, pyroglutamyl peptidase I-like"/>
    <property type="match status" value="1"/>
</dbReference>
<dbReference type="PRINTS" id="PR00706">
    <property type="entry name" value="PYROGLUPTASE"/>
</dbReference>
<dbReference type="GO" id="GO:0016920">
    <property type="term" value="F:pyroglutamyl-peptidase activity"/>
    <property type="evidence" value="ECO:0007669"/>
    <property type="project" value="UniProtKB-EC"/>
</dbReference>
<dbReference type="CDD" id="cd00501">
    <property type="entry name" value="Peptidase_C15"/>
    <property type="match status" value="1"/>
</dbReference>
<dbReference type="InterPro" id="IPR000816">
    <property type="entry name" value="Peptidase_C15"/>
</dbReference>
<keyword evidence="2 6" id="KW-0963">Cytoplasm</keyword>
<comment type="function">
    <text evidence="6">Removes 5-oxoproline from various penultimate amino acid residues except L-proline.</text>
</comment>
<dbReference type="RefSeq" id="WP_210655776.1">
    <property type="nucleotide sequence ID" value="NZ_JAGKSP010000001.1"/>
</dbReference>
<dbReference type="Pfam" id="PF01470">
    <property type="entry name" value="Peptidase_C15"/>
    <property type="match status" value="1"/>
</dbReference>
<dbReference type="EC" id="3.4.19.3" evidence="6"/>
<dbReference type="HAMAP" id="MF_00417">
    <property type="entry name" value="Pyrrolid_peptidase"/>
    <property type="match status" value="1"/>
</dbReference>
<evidence type="ECO:0000313" key="8">
    <source>
        <dbReference type="EMBL" id="MBP3961979.1"/>
    </source>
</evidence>
<dbReference type="NCBIfam" id="TIGR00504">
    <property type="entry name" value="pyro_pdase"/>
    <property type="match status" value="1"/>
</dbReference>
<keyword evidence="5 6" id="KW-0788">Thiol protease</keyword>
<comment type="catalytic activity">
    <reaction evidence="6 7">
        <text>Release of an N-terminal pyroglutamyl group from a polypeptide, the second amino acid generally not being Pro.</text>
        <dbReference type="EC" id="3.4.19.3"/>
    </reaction>
</comment>
<evidence type="ECO:0000256" key="1">
    <source>
        <dbReference type="ARBA" id="ARBA00006641"/>
    </source>
</evidence>
<feature type="active site" evidence="6">
    <location>
        <position position="168"/>
    </location>
</feature>
<keyword evidence="3 6" id="KW-0645">Protease</keyword>
<dbReference type="PIRSF" id="PIRSF015592">
    <property type="entry name" value="Prld-crbxl_pptds"/>
    <property type="match status" value="1"/>
</dbReference>
<dbReference type="InterPro" id="IPR029762">
    <property type="entry name" value="PGP-I_bact-type"/>
</dbReference>
<keyword evidence="4 6" id="KW-0378">Hydrolase</keyword>
<dbReference type="NCBIfam" id="NF009676">
    <property type="entry name" value="PRK13197.1"/>
    <property type="match status" value="1"/>
</dbReference>
<comment type="subcellular location">
    <subcellularLocation>
        <location evidence="6">Cytoplasm</location>
    </subcellularLocation>
</comment>
<evidence type="ECO:0000256" key="5">
    <source>
        <dbReference type="ARBA" id="ARBA00022807"/>
    </source>
</evidence>
<reference evidence="8 9" key="1">
    <citation type="submission" date="2021-04" db="EMBL/GenBank/DDBJ databases">
        <title>Paenibacillus sp. DLE-14 whole genome sequence.</title>
        <authorList>
            <person name="Ham Y.J."/>
        </authorList>
    </citation>
    <scope>NUCLEOTIDE SEQUENCE [LARGE SCALE GENOMIC DNA]</scope>
    <source>
        <strain evidence="8 9">DLE-14</strain>
    </source>
</reference>
<dbReference type="PANTHER" id="PTHR23402:SF1">
    <property type="entry name" value="PYROGLUTAMYL-PEPTIDASE I"/>
    <property type="match status" value="1"/>
</dbReference>
<dbReference type="InterPro" id="IPR016125">
    <property type="entry name" value="Peptidase_C15-like"/>
</dbReference>
<dbReference type="PANTHER" id="PTHR23402">
    <property type="entry name" value="PROTEASE FAMILY C15 PYROGLUTAMYL-PEPTIDASE I-RELATED"/>
    <property type="match status" value="1"/>
</dbReference>
<dbReference type="SUPFAM" id="SSF53182">
    <property type="entry name" value="Pyrrolidone carboxyl peptidase (pyroglutamate aminopeptidase)"/>
    <property type="match status" value="1"/>
</dbReference>
<dbReference type="Proteomes" id="UP000673394">
    <property type="component" value="Unassembled WGS sequence"/>
</dbReference>
<comment type="similarity">
    <text evidence="1 6">Belongs to the peptidase C15 family.</text>
</comment>
<evidence type="ECO:0000256" key="6">
    <source>
        <dbReference type="HAMAP-Rule" id="MF_00417"/>
    </source>
</evidence>
<name>A0ABS5C7J9_9BACL</name>
<gene>
    <name evidence="6 8" type="primary">pcp</name>
    <name evidence="8" type="ORF">I8J30_04590</name>
</gene>
<evidence type="ECO:0000256" key="2">
    <source>
        <dbReference type="ARBA" id="ARBA00022490"/>
    </source>
</evidence>
<evidence type="ECO:0000256" key="4">
    <source>
        <dbReference type="ARBA" id="ARBA00022801"/>
    </source>
</evidence>
<comment type="subunit">
    <text evidence="6">Homotetramer.</text>
</comment>
<proteinExistence type="inferred from homology"/>
<feature type="active site" evidence="6">
    <location>
        <position position="81"/>
    </location>
</feature>
<feature type="active site" evidence="6 7">
    <location>
        <position position="144"/>
    </location>
</feature>